<dbReference type="PANTHER" id="PTHR33180">
    <property type="entry name" value="PHOTOSYSTEM II CP43 REACTION CENTER PROTEIN"/>
    <property type="match status" value="1"/>
</dbReference>
<keyword evidence="3" id="KW-1185">Reference proteome</keyword>
<comment type="caution">
    <text evidence="2">The sequence shown here is derived from an EMBL/GenBank/DDBJ whole genome shotgun (WGS) entry which is preliminary data.</text>
</comment>
<dbReference type="Proteomes" id="UP000824120">
    <property type="component" value="Chromosome 6"/>
</dbReference>
<accession>A0A9J5YI09</accession>
<organism evidence="2 3">
    <name type="scientific">Solanum commersonii</name>
    <name type="common">Commerson's wild potato</name>
    <name type="synonym">Commerson's nightshade</name>
    <dbReference type="NCBI Taxonomy" id="4109"/>
    <lineage>
        <taxon>Eukaryota</taxon>
        <taxon>Viridiplantae</taxon>
        <taxon>Streptophyta</taxon>
        <taxon>Embryophyta</taxon>
        <taxon>Tracheophyta</taxon>
        <taxon>Spermatophyta</taxon>
        <taxon>Magnoliopsida</taxon>
        <taxon>eudicotyledons</taxon>
        <taxon>Gunneridae</taxon>
        <taxon>Pentapetalae</taxon>
        <taxon>asterids</taxon>
        <taxon>lamiids</taxon>
        <taxon>Solanales</taxon>
        <taxon>Solanaceae</taxon>
        <taxon>Solanoideae</taxon>
        <taxon>Solaneae</taxon>
        <taxon>Solanum</taxon>
    </lineage>
</organism>
<dbReference type="EMBL" id="JACXVP010000006">
    <property type="protein sequence ID" value="KAG5599439.1"/>
    <property type="molecule type" value="Genomic_DNA"/>
</dbReference>
<evidence type="ECO:0000313" key="2">
    <source>
        <dbReference type="EMBL" id="KAG5599439.1"/>
    </source>
</evidence>
<dbReference type="AlphaFoldDB" id="A0A9J5YI09"/>
<gene>
    <name evidence="2" type="ORF">H5410_030809</name>
</gene>
<dbReference type="PANTHER" id="PTHR33180:SF31">
    <property type="entry name" value="POLYPROTEIN PROTEIN"/>
    <property type="match status" value="1"/>
</dbReference>
<proteinExistence type="predicted"/>
<evidence type="ECO:0000313" key="3">
    <source>
        <dbReference type="Proteomes" id="UP000824120"/>
    </source>
</evidence>
<evidence type="ECO:0008006" key="4">
    <source>
        <dbReference type="Google" id="ProtNLM"/>
    </source>
</evidence>
<sequence length="275" mass="29890">MGKKVKCDSEAFNIVLDCPDDIDDDCQPLIRTTTLQNMKKWLDPLISDGAPKCLEVRGPIEMKDLNIAARRDRVPIDAKKDVEVIPTSSIYIQKIEEKYLISSDAALPPRPVATAVTRTPLTQAILLQIGQVAHSADRQAARLEASISGMIQTALANCMTTLSATIDALVVRIGLKSIDMSMIFGMVEIPDVPNMPPATIEDEARVEKQADPEFEVETDEEMLEVAEEDSYEGLTKIEEAMVDEVVQASLVDTPLADPSAASVPSKVTPGTDAQV</sequence>
<feature type="region of interest" description="Disordered" evidence="1">
    <location>
        <begin position="255"/>
        <end position="275"/>
    </location>
</feature>
<evidence type="ECO:0000256" key="1">
    <source>
        <dbReference type="SAM" id="MobiDB-lite"/>
    </source>
</evidence>
<protein>
    <recommendedName>
        <fullName evidence="4">Polyprotein protein</fullName>
    </recommendedName>
</protein>
<reference evidence="2 3" key="1">
    <citation type="submission" date="2020-09" db="EMBL/GenBank/DDBJ databases">
        <title>De no assembly of potato wild relative species, Solanum commersonii.</title>
        <authorList>
            <person name="Cho K."/>
        </authorList>
    </citation>
    <scope>NUCLEOTIDE SEQUENCE [LARGE SCALE GENOMIC DNA]</scope>
    <source>
        <strain evidence="2">LZ3.2</strain>
        <tissue evidence="2">Leaf</tissue>
    </source>
</reference>
<name>A0A9J5YI09_SOLCO</name>